<protein>
    <submittedName>
        <fullName evidence="1">Uncharacterized protein</fullName>
    </submittedName>
</protein>
<organism evidence="1">
    <name type="scientific">Anguilla anguilla</name>
    <name type="common">European freshwater eel</name>
    <name type="synonym">Muraena anguilla</name>
    <dbReference type="NCBI Taxonomy" id="7936"/>
    <lineage>
        <taxon>Eukaryota</taxon>
        <taxon>Metazoa</taxon>
        <taxon>Chordata</taxon>
        <taxon>Craniata</taxon>
        <taxon>Vertebrata</taxon>
        <taxon>Euteleostomi</taxon>
        <taxon>Actinopterygii</taxon>
        <taxon>Neopterygii</taxon>
        <taxon>Teleostei</taxon>
        <taxon>Anguilliformes</taxon>
        <taxon>Anguillidae</taxon>
        <taxon>Anguilla</taxon>
    </lineage>
</organism>
<reference evidence="1" key="2">
    <citation type="journal article" date="2015" name="Fish Shellfish Immunol.">
        <title>Early steps in the European eel (Anguilla anguilla)-Vibrio vulnificus interaction in the gills: Role of the RtxA13 toxin.</title>
        <authorList>
            <person name="Callol A."/>
            <person name="Pajuelo D."/>
            <person name="Ebbesson L."/>
            <person name="Teles M."/>
            <person name="MacKenzie S."/>
            <person name="Amaro C."/>
        </authorList>
    </citation>
    <scope>NUCLEOTIDE SEQUENCE</scope>
</reference>
<sequence length="14" mass="1603">MSHKIRQPGDSVTF</sequence>
<name>A0A0E9W050_ANGAN</name>
<reference evidence="1" key="1">
    <citation type="submission" date="2014-11" db="EMBL/GenBank/DDBJ databases">
        <authorList>
            <person name="Amaro Gonzalez C."/>
        </authorList>
    </citation>
    <scope>NUCLEOTIDE SEQUENCE</scope>
</reference>
<proteinExistence type="predicted"/>
<dbReference type="EMBL" id="GBXM01025729">
    <property type="protein sequence ID" value="JAH82848.1"/>
    <property type="molecule type" value="Transcribed_RNA"/>
</dbReference>
<evidence type="ECO:0000313" key="1">
    <source>
        <dbReference type="EMBL" id="JAH82848.1"/>
    </source>
</evidence>
<accession>A0A0E9W050</accession>